<keyword evidence="4 6" id="KW-0175">Coiled coil</keyword>
<keyword evidence="8" id="KW-1185">Reference proteome</keyword>
<organism evidence="7 8">
    <name type="scientific">Sphingoaurantiacus capsulatus</name>
    <dbReference type="NCBI Taxonomy" id="1771310"/>
    <lineage>
        <taxon>Bacteria</taxon>
        <taxon>Pseudomonadati</taxon>
        <taxon>Pseudomonadota</taxon>
        <taxon>Alphaproteobacteria</taxon>
        <taxon>Sphingomonadales</taxon>
        <taxon>Sphingosinicellaceae</taxon>
        <taxon>Sphingoaurantiacus</taxon>
    </lineage>
</organism>
<accession>A0ABV7XBP1</accession>
<proteinExistence type="inferred from homology"/>
<keyword evidence="5" id="KW-0233">DNA recombination</keyword>
<dbReference type="EMBL" id="JBHRXV010000006">
    <property type="protein sequence ID" value="MFC3712682.1"/>
    <property type="molecule type" value="Genomic_DNA"/>
</dbReference>
<name>A0ABV7XBP1_9SPHN</name>
<comment type="similarity">
    <text evidence="2">Belongs to the RmuC family.</text>
</comment>
<dbReference type="Pfam" id="PF02646">
    <property type="entry name" value="RmuC"/>
    <property type="match status" value="1"/>
</dbReference>
<feature type="coiled-coil region" evidence="6">
    <location>
        <begin position="39"/>
        <end position="66"/>
    </location>
</feature>
<comment type="caution">
    <text evidence="7">The sequence shown here is derived from an EMBL/GenBank/DDBJ whole genome shotgun (WGS) entry which is preliminary data.</text>
</comment>
<protein>
    <recommendedName>
        <fullName evidence="3">DNA recombination protein RmuC homolog</fullName>
    </recommendedName>
</protein>
<dbReference type="PANTHER" id="PTHR30563">
    <property type="entry name" value="DNA RECOMBINATION PROTEIN RMUC"/>
    <property type="match status" value="1"/>
</dbReference>
<dbReference type="Proteomes" id="UP001595615">
    <property type="component" value="Unassembled WGS sequence"/>
</dbReference>
<dbReference type="RefSeq" id="WP_380860021.1">
    <property type="nucleotide sequence ID" value="NZ_JBHRXV010000006.1"/>
</dbReference>
<evidence type="ECO:0000256" key="1">
    <source>
        <dbReference type="ARBA" id="ARBA00003416"/>
    </source>
</evidence>
<dbReference type="InterPro" id="IPR003798">
    <property type="entry name" value="DNA_recombination_RmuC"/>
</dbReference>
<comment type="function">
    <text evidence="1">Involved in DNA recombination.</text>
</comment>
<evidence type="ECO:0000313" key="7">
    <source>
        <dbReference type="EMBL" id="MFC3712682.1"/>
    </source>
</evidence>
<reference evidence="8" key="1">
    <citation type="journal article" date="2019" name="Int. J. Syst. Evol. Microbiol.">
        <title>The Global Catalogue of Microorganisms (GCM) 10K type strain sequencing project: providing services to taxonomists for standard genome sequencing and annotation.</title>
        <authorList>
            <consortium name="The Broad Institute Genomics Platform"/>
            <consortium name="The Broad Institute Genome Sequencing Center for Infectious Disease"/>
            <person name="Wu L."/>
            <person name="Ma J."/>
        </authorList>
    </citation>
    <scope>NUCLEOTIDE SEQUENCE [LARGE SCALE GENOMIC DNA]</scope>
    <source>
        <strain evidence="8">KCTC 42644</strain>
    </source>
</reference>
<evidence type="ECO:0000256" key="6">
    <source>
        <dbReference type="SAM" id="Coils"/>
    </source>
</evidence>
<sequence>MLEGLLFVAGFIIALAVGWAVWGRAAGRLGAAEARAERLAPLEEENEKLRSKADELTDLKARSEERDRAFEEQRSQLVKTGDDLRQQFEQLAGETLRKSQQQFIDLANQNFETHRAKADAGLEKSTKDIAELIGPMRDTLGKYETRLQEVELARTESYGKLVQLLDQVSKGQERVSGETMRLATALRSSGKAAGRWGEEQCRNVLELAGLVDGVDFTAQTSVDGESGRQRPDFTLSLPGDRKLVIDVKCSVDAFVSAAESDNEEERARHLKAHAAAVRSHANGLASKAYEKSVDGAVDFVVLFVPGENFLAAAIEQDRTLMNDFMAKRLVLAGPINLIAVARTVAAMRDQARLAKQAAEIAKLGRDLYDSLRIMGGNILNVQRALEGAVTHFNKFVTQFDSRVMLRAGRFEQLGATTGLDTLPDLKAVEQLPTAPVSAALITSTSEAAE</sequence>
<evidence type="ECO:0000313" key="8">
    <source>
        <dbReference type="Proteomes" id="UP001595615"/>
    </source>
</evidence>
<gene>
    <name evidence="7" type="ORF">ACFOMD_08880</name>
</gene>
<evidence type="ECO:0000256" key="2">
    <source>
        <dbReference type="ARBA" id="ARBA00009840"/>
    </source>
</evidence>
<evidence type="ECO:0000256" key="3">
    <source>
        <dbReference type="ARBA" id="ARBA00021840"/>
    </source>
</evidence>
<dbReference type="PANTHER" id="PTHR30563:SF0">
    <property type="entry name" value="DNA RECOMBINATION PROTEIN RMUC"/>
    <property type="match status" value="1"/>
</dbReference>
<evidence type="ECO:0000256" key="4">
    <source>
        <dbReference type="ARBA" id="ARBA00023054"/>
    </source>
</evidence>
<evidence type="ECO:0000256" key="5">
    <source>
        <dbReference type="ARBA" id="ARBA00023172"/>
    </source>
</evidence>